<reference evidence="4" key="1">
    <citation type="submission" date="2017-06" db="EMBL/GenBank/DDBJ databases">
        <title>FDA dAtabase for Regulatory Grade micrObial Sequences (FDA-ARGOS): Supporting development and validation of Infectious Disease Dx tests.</title>
        <authorList>
            <person name="Minogue T."/>
            <person name="Wolcott M."/>
            <person name="Wasieloski L."/>
            <person name="Aguilar W."/>
            <person name="Moore D."/>
            <person name="Tallon L."/>
            <person name="Sadzewicz L."/>
            <person name="Sengamalay N."/>
            <person name="Ott S."/>
            <person name="Godinez A."/>
            <person name="Nagaraj S."/>
            <person name="Nadendla S."/>
            <person name="Geyer C."/>
            <person name="Sichtig H."/>
        </authorList>
    </citation>
    <scope>NUCLEOTIDE SEQUENCE [LARGE SCALE GENOMIC DNA]</scope>
    <source>
        <strain evidence="4">FDAARGOS_289</strain>
    </source>
</reference>
<dbReference type="KEGG" id="bvc:CEP68_06810"/>
<name>A0A1Z3U7H8_BREVE</name>
<evidence type="ECO:0000313" key="3">
    <source>
        <dbReference type="EMBL" id="MDX2335432.1"/>
    </source>
</evidence>
<dbReference type="Proteomes" id="UP001272940">
    <property type="component" value="Unassembled WGS sequence"/>
</dbReference>
<dbReference type="RefSeq" id="WP_066628175.1">
    <property type="nucleotide sequence ID" value="NZ_CP022048.2"/>
</dbReference>
<sequence>MRRLALAAVPLAALALAVSPLTAGGAFAQTAPATTSRGLTPGEVGTWITGLGGRVGPVQTENGLTFFTVTNAGLTWAVFFYGCEASGCGEVQFSAIVPGAGATPDKVNAWNRDNRYLKAFHTAAQTPTATVQYDVVVLSGEGVTQLADPLTVWLQLLPKFAGQMGYVAPR</sequence>
<keyword evidence="5" id="KW-1185">Reference proteome</keyword>
<dbReference type="EMBL" id="CP022048">
    <property type="protein sequence ID" value="ASE39237.1"/>
    <property type="molecule type" value="Genomic_DNA"/>
</dbReference>
<dbReference type="AlphaFoldDB" id="A0A1Z3U7H8"/>
<evidence type="ECO:0000313" key="5">
    <source>
        <dbReference type="Proteomes" id="UP001272940"/>
    </source>
</evidence>
<dbReference type="EMBL" id="JAMYEC010000006">
    <property type="protein sequence ID" value="MDX2335432.1"/>
    <property type="molecule type" value="Genomic_DNA"/>
</dbReference>
<proteinExistence type="predicted"/>
<evidence type="ECO:0000256" key="1">
    <source>
        <dbReference type="SAM" id="SignalP"/>
    </source>
</evidence>
<feature type="chain" id="PRO_5011230278" evidence="1">
    <location>
        <begin position="29"/>
        <end position="170"/>
    </location>
</feature>
<dbReference type="InterPro" id="IPR019660">
    <property type="entry name" value="Put_sensory_transdc_reg_YbjN"/>
</dbReference>
<dbReference type="Pfam" id="PF10722">
    <property type="entry name" value="YbjN"/>
    <property type="match status" value="1"/>
</dbReference>
<accession>A0A1Z3U7H8</accession>
<dbReference type="GeneID" id="34013706"/>
<dbReference type="Proteomes" id="UP000197050">
    <property type="component" value="Chromosome"/>
</dbReference>
<organism evidence="2 4">
    <name type="scientific">Brevundimonas vesicularis</name>
    <name type="common">Pseudomonas vesicularis</name>
    <dbReference type="NCBI Taxonomy" id="41276"/>
    <lineage>
        <taxon>Bacteria</taxon>
        <taxon>Pseudomonadati</taxon>
        <taxon>Pseudomonadota</taxon>
        <taxon>Alphaproteobacteria</taxon>
        <taxon>Caulobacterales</taxon>
        <taxon>Caulobacteraceae</taxon>
        <taxon>Brevundimonas</taxon>
    </lineage>
</organism>
<reference evidence="3 5" key="4">
    <citation type="journal article" date="2023" name="FEMS Microbes">
        <title>Whole genomes of deep-sea sponge-associated bacteria exhibit high novel natural product potential.</title>
        <authorList>
            <person name="Hesketh-Best P.J."/>
            <person name="January G.G."/>
            <person name="Koch M.J."/>
            <person name="Warburton P.J."/>
            <person name="Howell K.L."/>
            <person name="Upton M."/>
        </authorList>
    </citation>
    <scope>NUCLEOTIDE SEQUENCE [LARGE SCALE GENOMIC DNA]</scope>
    <source>
        <strain evidence="3 5">PC206-O</strain>
    </source>
</reference>
<protein>
    <submittedName>
        <fullName evidence="2">YbjN domain-containing protein</fullName>
    </submittedName>
</protein>
<gene>
    <name evidence="2" type="ORF">CEP68_06810</name>
    <name evidence="3" type="ORF">NJD11_10845</name>
</gene>
<keyword evidence="1" id="KW-0732">Signal</keyword>
<feature type="signal peptide" evidence="1">
    <location>
        <begin position="1"/>
        <end position="28"/>
    </location>
</feature>
<evidence type="ECO:0000313" key="2">
    <source>
        <dbReference type="EMBL" id="ASE39237.1"/>
    </source>
</evidence>
<reference evidence="2" key="2">
    <citation type="submission" date="2017-12" db="EMBL/GenBank/DDBJ databases">
        <title>FDA dAtabase for Regulatory Grade micrObial Sequences (FDA-ARGOS): Supporting development and validation of Infectious Disease Dx tests.</title>
        <authorList>
            <person name="Campos J."/>
            <person name="Goldberg B."/>
            <person name="Tallon L."/>
            <person name="Sadzewicz L."/>
            <person name="Sengamalay N."/>
            <person name="Ott S."/>
            <person name="Godinez A."/>
            <person name="Nagaraj S."/>
            <person name="Vavikolanu K."/>
            <person name="Vyas G."/>
            <person name="Nadendla S."/>
            <person name="Aluvathingal J."/>
            <person name="Geyer C."/>
            <person name="Nandy P."/>
            <person name="Hobson J."/>
            <person name="Sichtig H."/>
        </authorList>
    </citation>
    <scope>NUCLEOTIDE SEQUENCE</scope>
    <source>
        <strain evidence="2">FDAARGOS_289</strain>
    </source>
</reference>
<reference evidence="3" key="3">
    <citation type="submission" date="2022-06" db="EMBL/GenBank/DDBJ databases">
        <authorList>
            <person name="Hesketh-Best P.J."/>
            <person name="Koch M.J."/>
        </authorList>
    </citation>
    <scope>NUCLEOTIDE SEQUENCE</scope>
    <source>
        <strain evidence="3">PC206-O</strain>
    </source>
</reference>
<evidence type="ECO:0000313" key="4">
    <source>
        <dbReference type="Proteomes" id="UP000197050"/>
    </source>
</evidence>
<dbReference type="CDD" id="cd17511">
    <property type="entry name" value="YbjN_AmyR-like"/>
    <property type="match status" value="1"/>
</dbReference>